<dbReference type="InterPro" id="IPR016181">
    <property type="entry name" value="Acyl_CoA_acyltransferase"/>
</dbReference>
<dbReference type="RefSeq" id="WP_341414694.1">
    <property type="nucleotide sequence ID" value="NZ_JBBPCC010000003.1"/>
</dbReference>
<dbReference type="PANTHER" id="PTHR31438">
    <property type="entry name" value="LYSINE N-ACYLTRANSFERASE C17G9.06C-RELATED"/>
    <property type="match status" value="1"/>
</dbReference>
<evidence type="ECO:0000313" key="3">
    <source>
        <dbReference type="EMBL" id="MEK8127639.1"/>
    </source>
</evidence>
<dbReference type="EMBL" id="JBBPCC010000003">
    <property type="protein sequence ID" value="MEK8127639.1"/>
    <property type="molecule type" value="Genomic_DNA"/>
</dbReference>
<evidence type="ECO:0000259" key="2">
    <source>
        <dbReference type="PROSITE" id="PS51186"/>
    </source>
</evidence>
<sequence>MTLFQSENLKLRYLAEDDDVRLSRWLSDPEVLQYYEGRDRPLDLELVRKHFYEDRDGVTACIIQYQGQDIGYIQFYPLEEDERSEYGYGDDHEIIYGMDQFIGDPAYWNKGIGTELITAMAAYLTDKMKADTIVMDPQAWNERAIHVYEKCGFVKKKLLPLHEWHEGEYRDCWLIEYKGADRR</sequence>
<dbReference type="EC" id="2.3.1.-" evidence="3"/>
<name>A0ABU9DFI2_9BACL</name>
<keyword evidence="3" id="KW-0808">Transferase</keyword>
<dbReference type="Proteomes" id="UP001469365">
    <property type="component" value="Unassembled WGS sequence"/>
</dbReference>
<evidence type="ECO:0000256" key="1">
    <source>
        <dbReference type="ARBA" id="ARBA00023251"/>
    </source>
</evidence>
<dbReference type="GO" id="GO:0016746">
    <property type="term" value="F:acyltransferase activity"/>
    <property type="evidence" value="ECO:0007669"/>
    <property type="project" value="UniProtKB-KW"/>
</dbReference>
<dbReference type="InterPro" id="IPR000182">
    <property type="entry name" value="GNAT_dom"/>
</dbReference>
<proteinExistence type="predicted"/>
<dbReference type="PANTHER" id="PTHR31438:SF1">
    <property type="entry name" value="LYSINE N-ACYLTRANSFERASE C17G9.06C-RELATED"/>
    <property type="match status" value="1"/>
</dbReference>
<accession>A0ABU9DFI2</accession>
<reference evidence="3 4" key="1">
    <citation type="submission" date="2024-04" db="EMBL/GenBank/DDBJ databases">
        <title>draft genome sequnece of Paenibacillus filicis.</title>
        <authorList>
            <person name="Kim D.-U."/>
        </authorList>
    </citation>
    <scope>NUCLEOTIDE SEQUENCE [LARGE SCALE GENOMIC DNA]</scope>
    <source>
        <strain evidence="3 4">KACC14197</strain>
    </source>
</reference>
<keyword evidence="3" id="KW-0012">Acyltransferase</keyword>
<dbReference type="Pfam" id="PF13523">
    <property type="entry name" value="Acetyltransf_8"/>
    <property type="match status" value="1"/>
</dbReference>
<dbReference type="PROSITE" id="PS51186">
    <property type="entry name" value="GNAT"/>
    <property type="match status" value="1"/>
</dbReference>
<evidence type="ECO:0000313" key="4">
    <source>
        <dbReference type="Proteomes" id="UP001469365"/>
    </source>
</evidence>
<comment type="caution">
    <text evidence="3">The sequence shown here is derived from an EMBL/GenBank/DDBJ whole genome shotgun (WGS) entry which is preliminary data.</text>
</comment>
<keyword evidence="1" id="KW-0046">Antibiotic resistance</keyword>
<keyword evidence="4" id="KW-1185">Reference proteome</keyword>
<feature type="domain" description="N-acetyltransferase" evidence="2">
    <location>
        <begin position="9"/>
        <end position="176"/>
    </location>
</feature>
<dbReference type="Gene3D" id="3.40.630.30">
    <property type="match status" value="1"/>
</dbReference>
<organism evidence="3 4">
    <name type="scientific">Paenibacillus filicis</name>
    <dbReference type="NCBI Taxonomy" id="669464"/>
    <lineage>
        <taxon>Bacteria</taxon>
        <taxon>Bacillati</taxon>
        <taxon>Bacillota</taxon>
        <taxon>Bacilli</taxon>
        <taxon>Bacillales</taxon>
        <taxon>Paenibacillaceae</taxon>
        <taxon>Paenibacillus</taxon>
    </lineage>
</organism>
<protein>
    <submittedName>
        <fullName evidence="3">GNAT family N-acetyltransferase</fullName>
        <ecNumber evidence="3">2.3.1.-</ecNumber>
    </submittedName>
</protein>
<gene>
    <name evidence="3" type="ORF">WMW72_06880</name>
</gene>
<dbReference type="SUPFAM" id="SSF55729">
    <property type="entry name" value="Acyl-CoA N-acyltransferases (Nat)"/>
    <property type="match status" value="1"/>
</dbReference>